<dbReference type="PANTHER" id="PTHR43033">
    <property type="entry name" value="TRNA(ILE)-LYSIDINE SYNTHASE-RELATED"/>
    <property type="match status" value="1"/>
</dbReference>
<dbReference type="EC" id="6.3.4.19" evidence="6"/>
<feature type="domain" description="tRNA(Ile)-lysidine/2-thiocytidine synthase N-terminal" evidence="7">
    <location>
        <begin position="27"/>
        <end position="207"/>
    </location>
</feature>
<dbReference type="PANTHER" id="PTHR43033:SF1">
    <property type="entry name" value="TRNA(ILE)-LYSIDINE SYNTHASE-RELATED"/>
    <property type="match status" value="1"/>
</dbReference>
<dbReference type="CDD" id="cd01992">
    <property type="entry name" value="TilS_N"/>
    <property type="match status" value="1"/>
</dbReference>
<keyword evidence="1 6" id="KW-0436">Ligase</keyword>
<proteinExistence type="inferred from homology"/>
<keyword evidence="9" id="KW-1185">Reference proteome</keyword>
<dbReference type="HAMAP" id="MF_01161">
    <property type="entry name" value="tRNA_Ile_lys_synt"/>
    <property type="match status" value="1"/>
</dbReference>
<comment type="function">
    <text evidence="6">Ligates lysine onto the cytidine present at position 34 of the AUA codon-specific tRNA(Ile) that contains the anticodon CAU, in an ATP-dependent manner. Cytidine is converted to lysidine, thus changing the amino acid specificity of the tRNA from methionine to isoleucine.</text>
</comment>
<dbReference type="InterPro" id="IPR012094">
    <property type="entry name" value="tRNA_Ile_lys_synt"/>
</dbReference>
<dbReference type="GO" id="GO:0032267">
    <property type="term" value="F:tRNA(Ile)-lysidine synthase activity"/>
    <property type="evidence" value="ECO:0007669"/>
    <property type="project" value="UniProtKB-EC"/>
</dbReference>
<evidence type="ECO:0000256" key="1">
    <source>
        <dbReference type="ARBA" id="ARBA00022598"/>
    </source>
</evidence>
<dbReference type="AlphaFoldDB" id="A0A5C5VAW7"/>
<dbReference type="InterPro" id="IPR014729">
    <property type="entry name" value="Rossmann-like_a/b/a_fold"/>
</dbReference>
<sequence length="340" mass="38122">MTKSQHPALLSLVREFFCSRQIHETTVIVAVSGGADSLCLLSLLHQLSAELALDLHVGHFNHQLRPSAADDAEFVRSFCSQNSIPCRIGNPPSDVSLSGSENESRNLRYEWLQNLAADLSAPWIAVAHTQDDQVETILHHIVRGTGLRGLRGIPSSRKLNSRTTLIRPLLECTRAEIEALLKELGLEYRTDESNRDRDFTRNRIRHELLPLLKESFNPQVSDALLKLGKQADRAQQTFDQLVTPLIEQAVTIESADRIVIDSVQLAGQPMGLMTEVLVSVWRQANWPRRGLTFEHWSQLTEMIKHGAPRSISLPGPVQATRRKKKIELLFDRTSGESASK</sequence>
<dbReference type="RefSeq" id="WP_146512563.1">
    <property type="nucleotide sequence ID" value="NZ_SIHI01000083.1"/>
</dbReference>
<comment type="domain">
    <text evidence="6">The N-terminal region contains the highly conserved SGGXDS motif, predicted to be a P-loop motif involved in ATP binding.</text>
</comment>
<dbReference type="Pfam" id="PF01171">
    <property type="entry name" value="ATP_bind_3"/>
    <property type="match status" value="1"/>
</dbReference>
<feature type="binding site" evidence="6">
    <location>
        <begin position="32"/>
        <end position="37"/>
    </location>
    <ligand>
        <name>ATP</name>
        <dbReference type="ChEBI" id="CHEBI:30616"/>
    </ligand>
</feature>
<dbReference type="NCBIfam" id="TIGR02432">
    <property type="entry name" value="lysidine_TilS_N"/>
    <property type="match status" value="1"/>
</dbReference>
<evidence type="ECO:0000259" key="7">
    <source>
        <dbReference type="Pfam" id="PF01171"/>
    </source>
</evidence>
<comment type="catalytic activity">
    <reaction evidence="5 6">
        <text>cytidine(34) in tRNA(Ile2) + L-lysine + ATP = lysidine(34) in tRNA(Ile2) + AMP + diphosphate + H(+)</text>
        <dbReference type="Rhea" id="RHEA:43744"/>
        <dbReference type="Rhea" id="RHEA-COMP:10625"/>
        <dbReference type="Rhea" id="RHEA-COMP:10670"/>
        <dbReference type="ChEBI" id="CHEBI:15378"/>
        <dbReference type="ChEBI" id="CHEBI:30616"/>
        <dbReference type="ChEBI" id="CHEBI:32551"/>
        <dbReference type="ChEBI" id="CHEBI:33019"/>
        <dbReference type="ChEBI" id="CHEBI:82748"/>
        <dbReference type="ChEBI" id="CHEBI:83665"/>
        <dbReference type="ChEBI" id="CHEBI:456215"/>
        <dbReference type="EC" id="6.3.4.19"/>
    </reaction>
</comment>
<dbReference type="SUPFAM" id="SSF52402">
    <property type="entry name" value="Adenine nucleotide alpha hydrolases-like"/>
    <property type="match status" value="1"/>
</dbReference>
<evidence type="ECO:0000256" key="5">
    <source>
        <dbReference type="ARBA" id="ARBA00048539"/>
    </source>
</evidence>
<evidence type="ECO:0000256" key="6">
    <source>
        <dbReference type="HAMAP-Rule" id="MF_01161"/>
    </source>
</evidence>
<accession>A0A5C5VAW7</accession>
<dbReference type="OrthoDB" id="9807403at2"/>
<dbReference type="InterPro" id="IPR011063">
    <property type="entry name" value="TilS/TtcA_N"/>
</dbReference>
<comment type="caution">
    <text evidence="8">The sequence shown here is derived from an EMBL/GenBank/DDBJ whole genome shotgun (WGS) entry which is preliminary data.</text>
</comment>
<dbReference type="EMBL" id="SIHI01000083">
    <property type="protein sequence ID" value="TWT34999.1"/>
    <property type="molecule type" value="Genomic_DNA"/>
</dbReference>
<keyword evidence="2 6" id="KW-0819">tRNA processing</keyword>
<dbReference type="GO" id="GO:0005737">
    <property type="term" value="C:cytoplasm"/>
    <property type="evidence" value="ECO:0007669"/>
    <property type="project" value="UniProtKB-SubCell"/>
</dbReference>
<gene>
    <name evidence="6 8" type="primary">tilS</name>
    <name evidence="8" type="ORF">KOR42_53340</name>
</gene>
<dbReference type="InterPro" id="IPR012795">
    <property type="entry name" value="tRNA_Ile_lys_synt_N"/>
</dbReference>
<dbReference type="Gene3D" id="3.40.50.620">
    <property type="entry name" value="HUPs"/>
    <property type="match status" value="1"/>
</dbReference>
<evidence type="ECO:0000313" key="9">
    <source>
        <dbReference type="Proteomes" id="UP000317243"/>
    </source>
</evidence>
<evidence type="ECO:0000256" key="4">
    <source>
        <dbReference type="ARBA" id="ARBA00022840"/>
    </source>
</evidence>
<evidence type="ECO:0000256" key="3">
    <source>
        <dbReference type="ARBA" id="ARBA00022741"/>
    </source>
</evidence>
<protein>
    <recommendedName>
        <fullName evidence="6">tRNA(Ile)-lysidine synthase</fullName>
        <ecNumber evidence="6">6.3.4.19</ecNumber>
    </recommendedName>
    <alternativeName>
        <fullName evidence="6">tRNA(Ile)-2-lysyl-cytidine synthase</fullName>
    </alternativeName>
    <alternativeName>
        <fullName evidence="6">tRNA(Ile)-lysidine synthetase</fullName>
    </alternativeName>
</protein>
<name>A0A5C5VAW7_9PLAN</name>
<evidence type="ECO:0000313" key="8">
    <source>
        <dbReference type="EMBL" id="TWT34999.1"/>
    </source>
</evidence>
<dbReference type="Proteomes" id="UP000317243">
    <property type="component" value="Unassembled WGS sequence"/>
</dbReference>
<keyword evidence="4 6" id="KW-0067">ATP-binding</keyword>
<dbReference type="GO" id="GO:0005524">
    <property type="term" value="F:ATP binding"/>
    <property type="evidence" value="ECO:0007669"/>
    <property type="project" value="UniProtKB-UniRule"/>
</dbReference>
<keyword evidence="3 6" id="KW-0547">Nucleotide-binding</keyword>
<comment type="similarity">
    <text evidence="6">Belongs to the tRNA(Ile)-lysidine synthase family.</text>
</comment>
<organism evidence="8 9">
    <name type="scientific">Thalassoglobus neptunius</name>
    <dbReference type="NCBI Taxonomy" id="1938619"/>
    <lineage>
        <taxon>Bacteria</taxon>
        <taxon>Pseudomonadati</taxon>
        <taxon>Planctomycetota</taxon>
        <taxon>Planctomycetia</taxon>
        <taxon>Planctomycetales</taxon>
        <taxon>Planctomycetaceae</taxon>
        <taxon>Thalassoglobus</taxon>
    </lineage>
</organism>
<comment type="subcellular location">
    <subcellularLocation>
        <location evidence="6">Cytoplasm</location>
    </subcellularLocation>
</comment>
<keyword evidence="6" id="KW-0963">Cytoplasm</keyword>
<dbReference type="GO" id="GO:0006400">
    <property type="term" value="P:tRNA modification"/>
    <property type="evidence" value="ECO:0007669"/>
    <property type="project" value="UniProtKB-UniRule"/>
</dbReference>
<reference evidence="8 9" key="1">
    <citation type="submission" date="2019-02" db="EMBL/GenBank/DDBJ databases">
        <title>Deep-cultivation of Planctomycetes and their phenomic and genomic characterization uncovers novel biology.</title>
        <authorList>
            <person name="Wiegand S."/>
            <person name="Jogler M."/>
            <person name="Boedeker C."/>
            <person name="Pinto D."/>
            <person name="Vollmers J."/>
            <person name="Rivas-Marin E."/>
            <person name="Kohn T."/>
            <person name="Peeters S.H."/>
            <person name="Heuer A."/>
            <person name="Rast P."/>
            <person name="Oberbeckmann S."/>
            <person name="Bunk B."/>
            <person name="Jeske O."/>
            <person name="Meyerdierks A."/>
            <person name="Storesund J.E."/>
            <person name="Kallscheuer N."/>
            <person name="Luecker S."/>
            <person name="Lage O.M."/>
            <person name="Pohl T."/>
            <person name="Merkel B.J."/>
            <person name="Hornburger P."/>
            <person name="Mueller R.-W."/>
            <person name="Bruemmer F."/>
            <person name="Labrenz M."/>
            <person name="Spormann A.M."/>
            <person name="Op Den Camp H."/>
            <person name="Overmann J."/>
            <person name="Amann R."/>
            <person name="Jetten M.S.M."/>
            <person name="Mascher T."/>
            <person name="Medema M.H."/>
            <person name="Devos D.P."/>
            <person name="Kaster A.-K."/>
            <person name="Ovreas L."/>
            <person name="Rohde M."/>
            <person name="Galperin M.Y."/>
            <person name="Jogler C."/>
        </authorList>
    </citation>
    <scope>NUCLEOTIDE SEQUENCE [LARGE SCALE GENOMIC DNA]</scope>
    <source>
        <strain evidence="8 9">KOR42</strain>
    </source>
</reference>
<evidence type="ECO:0000256" key="2">
    <source>
        <dbReference type="ARBA" id="ARBA00022694"/>
    </source>
</evidence>